<dbReference type="InterPro" id="IPR029063">
    <property type="entry name" value="SAM-dependent_MTases_sf"/>
</dbReference>
<dbReference type="Gene3D" id="3.40.50.150">
    <property type="entry name" value="Vaccinia Virus protein VP39"/>
    <property type="match status" value="1"/>
</dbReference>
<evidence type="ECO:0000313" key="1">
    <source>
        <dbReference type="EMBL" id="OEG70585.1"/>
    </source>
</evidence>
<dbReference type="AlphaFoldDB" id="A0A1E5IJK0"/>
<dbReference type="EMBL" id="LNVX01000297">
    <property type="protein sequence ID" value="OEG70585.1"/>
    <property type="molecule type" value="Genomic_DNA"/>
</dbReference>
<evidence type="ECO:0000313" key="2">
    <source>
        <dbReference type="Proteomes" id="UP000095237"/>
    </source>
</evidence>
<name>A0A1E5IJK0_ENDTX</name>
<proteinExistence type="predicted"/>
<keyword evidence="2" id="KW-1185">Reference proteome</keyword>
<comment type="caution">
    <text evidence="1">The sequence shown here is derived from an EMBL/GenBank/DDBJ whole genome shotgun (WGS) entry which is preliminary data.</text>
</comment>
<dbReference type="Proteomes" id="UP000095237">
    <property type="component" value="Unassembled WGS sequence"/>
</dbReference>
<organism evidence="1 2">
    <name type="scientific">Endomicrobium trichonymphae</name>
    <dbReference type="NCBI Taxonomy" id="1408204"/>
    <lineage>
        <taxon>Bacteria</taxon>
        <taxon>Pseudomonadati</taxon>
        <taxon>Elusimicrobiota</taxon>
        <taxon>Endomicrobiia</taxon>
        <taxon>Endomicrobiales</taxon>
        <taxon>Endomicrobiaceae</taxon>
        <taxon>Candidatus Endomicrobiellum</taxon>
    </lineage>
</organism>
<protein>
    <submittedName>
        <fullName evidence="1">Uncharacterized protein</fullName>
    </submittedName>
</protein>
<reference evidence="1 2" key="1">
    <citation type="submission" date="2015-11" db="EMBL/GenBank/DDBJ databases">
        <title>Evidence for parallel genomic evolution in an endosymbiosis of termite gut flagellates.</title>
        <authorList>
            <person name="Zheng H."/>
        </authorList>
    </citation>
    <scope>NUCLEOTIDE SEQUENCE [LARGE SCALE GENOMIC DNA]</scope>
    <source>
        <strain evidence="1 2">CET450</strain>
    </source>
</reference>
<accession>A0A1E5IJK0</accession>
<dbReference type="SUPFAM" id="SSF53335">
    <property type="entry name" value="S-adenosyl-L-methionine-dependent methyltransferases"/>
    <property type="match status" value="1"/>
</dbReference>
<gene>
    <name evidence="1" type="ORF">ATZ36_03920</name>
</gene>
<sequence length="91" mass="10650">MFKRGANKCVAKNRNCYTTLVITAYRNHNKKMETKMNEAIKAKLIYADPSYGVGGGNYRYDCYKDKTFGERFYKLIEKCRELLTDDGSIWK</sequence>